<accession>A0A4V6BHE9</accession>
<comment type="caution">
    <text evidence="1">The sequence shown here is derived from an EMBL/GenBank/DDBJ whole genome shotgun (WGS) entry which is preliminary data.</text>
</comment>
<evidence type="ECO:0000313" key="2">
    <source>
        <dbReference type="Proteomes" id="UP000304900"/>
    </source>
</evidence>
<dbReference type="OrthoDB" id="459260at2"/>
<proteinExistence type="predicted"/>
<keyword evidence="2" id="KW-1185">Reference proteome</keyword>
<organism evidence="1 2">
    <name type="scientific">Dyadobacter frigoris</name>
    <dbReference type="NCBI Taxonomy" id="2576211"/>
    <lineage>
        <taxon>Bacteria</taxon>
        <taxon>Pseudomonadati</taxon>
        <taxon>Bacteroidota</taxon>
        <taxon>Cytophagia</taxon>
        <taxon>Cytophagales</taxon>
        <taxon>Spirosomataceae</taxon>
        <taxon>Dyadobacter</taxon>
    </lineage>
</organism>
<dbReference type="Proteomes" id="UP000304900">
    <property type="component" value="Unassembled WGS sequence"/>
</dbReference>
<gene>
    <name evidence="1" type="ORF">FDK13_32865</name>
</gene>
<dbReference type="Gene3D" id="1.10.3210.10">
    <property type="entry name" value="Hypothetical protein af1432"/>
    <property type="match status" value="1"/>
</dbReference>
<dbReference type="EMBL" id="SZVO01000026">
    <property type="protein sequence ID" value="TKT85993.1"/>
    <property type="molecule type" value="Genomic_DNA"/>
</dbReference>
<dbReference type="AlphaFoldDB" id="A0A4V6BHE9"/>
<protein>
    <submittedName>
        <fullName evidence="1">Phosphohydrolase</fullName>
    </submittedName>
</protein>
<dbReference type="RefSeq" id="WP_137344267.1">
    <property type="nucleotide sequence ID" value="NZ_SZVO01000026.1"/>
</dbReference>
<keyword evidence="1" id="KW-0378">Hydrolase</keyword>
<sequence>MSKFKSLMGVDYERYKNHVYRVFLNCTLIDNKKDNEDKYAIAAVLHDVGIWTDHTFDYLYPSIEQARIHLTEIDRTDWIAEISLMIYWHHKMSKYQGTHEHMVETFRKADWIDVSLGLLTFKSDKKKISENRKRFPNLGFHTFLVKESLKNLLKHPTNPLPIFKK</sequence>
<dbReference type="SUPFAM" id="SSF109604">
    <property type="entry name" value="HD-domain/PDEase-like"/>
    <property type="match status" value="1"/>
</dbReference>
<reference evidence="1 2" key="1">
    <citation type="submission" date="2019-05" db="EMBL/GenBank/DDBJ databases">
        <title>Dyadobacter AR-3-8 sp. nov., isolated from arctic soil.</title>
        <authorList>
            <person name="Chaudhary D.K."/>
        </authorList>
    </citation>
    <scope>NUCLEOTIDE SEQUENCE [LARGE SCALE GENOMIC DNA]</scope>
    <source>
        <strain evidence="1 2">AR-3-8</strain>
    </source>
</reference>
<evidence type="ECO:0000313" key="1">
    <source>
        <dbReference type="EMBL" id="TKT85993.1"/>
    </source>
</evidence>
<dbReference type="GO" id="GO:0016787">
    <property type="term" value="F:hydrolase activity"/>
    <property type="evidence" value="ECO:0007669"/>
    <property type="project" value="UniProtKB-KW"/>
</dbReference>
<name>A0A4V6BHE9_9BACT</name>